<dbReference type="AlphaFoldDB" id="A0A7H8N3I6"/>
<dbReference type="Proteomes" id="UP000509303">
    <property type="component" value="Chromosome"/>
</dbReference>
<organism evidence="2 3">
    <name type="scientific">Streptomyces buecherae</name>
    <dbReference type="NCBI Taxonomy" id="2763006"/>
    <lineage>
        <taxon>Bacteria</taxon>
        <taxon>Bacillati</taxon>
        <taxon>Actinomycetota</taxon>
        <taxon>Actinomycetes</taxon>
        <taxon>Kitasatosporales</taxon>
        <taxon>Streptomycetaceae</taxon>
        <taxon>Streptomyces</taxon>
    </lineage>
</organism>
<dbReference type="GO" id="GO:0006152">
    <property type="term" value="P:purine nucleoside catabolic process"/>
    <property type="evidence" value="ECO:0007669"/>
    <property type="project" value="TreeGrafter"/>
</dbReference>
<protein>
    <submittedName>
        <fullName evidence="2">Nucleoside deaminase</fullName>
    </submittedName>
</protein>
<evidence type="ECO:0000313" key="3">
    <source>
        <dbReference type="Proteomes" id="UP000509303"/>
    </source>
</evidence>
<keyword evidence="3" id="KW-1185">Reference proteome</keyword>
<dbReference type="PANTHER" id="PTHR11079:SF161">
    <property type="entry name" value="CMP_DCMP-TYPE DEAMINASE DOMAIN-CONTAINING PROTEIN"/>
    <property type="match status" value="1"/>
</dbReference>
<dbReference type="SUPFAM" id="SSF53927">
    <property type="entry name" value="Cytidine deaminase-like"/>
    <property type="match status" value="1"/>
</dbReference>
<reference evidence="2 3" key="1">
    <citation type="submission" date="2020-06" db="EMBL/GenBank/DDBJ databases">
        <title>Genome mining for natural products.</title>
        <authorList>
            <person name="Zhang B."/>
            <person name="Shi J."/>
            <person name="Ge H."/>
        </authorList>
    </citation>
    <scope>NUCLEOTIDE SEQUENCE [LARGE SCALE GENOMIC DNA]</scope>
    <source>
        <strain evidence="2 3">NA00687</strain>
    </source>
</reference>
<name>A0A7H8N3I6_9ACTN</name>
<evidence type="ECO:0000313" key="2">
    <source>
        <dbReference type="EMBL" id="QKW48578.1"/>
    </source>
</evidence>
<dbReference type="CDD" id="cd01285">
    <property type="entry name" value="nucleoside_deaminase"/>
    <property type="match status" value="1"/>
</dbReference>
<dbReference type="EMBL" id="CP054929">
    <property type="protein sequence ID" value="QKW48578.1"/>
    <property type="molecule type" value="Genomic_DNA"/>
</dbReference>
<dbReference type="PANTHER" id="PTHR11079">
    <property type="entry name" value="CYTOSINE DEAMINASE FAMILY MEMBER"/>
    <property type="match status" value="1"/>
</dbReference>
<dbReference type="PROSITE" id="PS51747">
    <property type="entry name" value="CYT_DCMP_DEAMINASES_2"/>
    <property type="match status" value="1"/>
</dbReference>
<dbReference type="GO" id="GO:0047974">
    <property type="term" value="F:guanosine deaminase activity"/>
    <property type="evidence" value="ECO:0007669"/>
    <property type="project" value="TreeGrafter"/>
</dbReference>
<dbReference type="Pfam" id="PF00383">
    <property type="entry name" value="dCMP_cyt_deam_1"/>
    <property type="match status" value="1"/>
</dbReference>
<dbReference type="InterPro" id="IPR002125">
    <property type="entry name" value="CMP_dCMP_dom"/>
</dbReference>
<sequence>MSKHLVFMAEAVRLATESVENNWGGPFGAVIVRDGKIIARGQNRVLLTADPTAHGEVEAIRKAVQTLNPSAPSVAKNRQDASTLKLIPREEGSPDPLPKRARMLKGCTIYTSGAPCPMCMSAIYWARLDAVYFACDLKATAEIGFSDAYQYEDFKKPLDQRLIPIRQIFPELGATSYSAWKYKQDKHPY</sequence>
<dbReference type="Gene3D" id="3.40.140.10">
    <property type="entry name" value="Cytidine Deaminase, domain 2"/>
    <property type="match status" value="1"/>
</dbReference>
<feature type="domain" description="CMP/dCMP-type deaminase" evidence="1">
    <location>
        <begin position="2"/>
        <end position="148"/>
    </location>
</feature>
<evidence type="ECO:0000259" key="1">
    <source>
        <dbReference type="PROSITE" id="PS51747"/>
    </source>
</evidence>
<accession>A0A7H8N3I6</accession>
<proteinExistence type="predicted"/>
<dbReference type="InterPro" id="IPR016193">
    <property type="entry name" value="Cytidine_deaminase-like"/>
</dbReference>
<gene>
    <name evidence="2" type="ORF">HUT08_02350</name>
</gene>
<dbReference type="RefSeq" id="WP_176160281.1">
    <property type="nucleotide sequence ID" value="NZ_CP054929.1"/>
</dbReference>